<dbReference type="RefSeq" id="WP_166692646.1">
    <property type="nucleotide sequence ID" value="NZ_WAEL01000005.1"/>
</dbReference>
<gene>
    <name evidence="3" type="ORF">F7231_16090</name>
</gene>
<evidence type="ECO:0000256" key="1">
    <source>
        <dbReference type="SAM" id="SignalP"/>
    </source>
</evidence>
<dbReference type="InterPro" id="IPR029058">
    <property type="entry name" value="AB_hydrolase_fold"/>
</dbReference>
<evidence type="ECO:0000259" key="2">
    <source>
        <dbReference type="Pfam" id="PF12146"/>
    </source>
</evidence>
<dbReference type="Proteomes" id="UP000606008">
    <property type="component" value="Unassembled WGS sequence"/>
</dbReference>
<dbReference type="GO" id="GO:0016787">
    <property type="term" value="F:hydrolase activity"/>
    <property type="evidence" value="ECO:0007669"/>
    <property type="project" value="UniProtKB-KW"/>
</dbReference>
<reference evidence="4" key="1">
    <citation type="submission" date="2019-09" db="EMBL/GenBank/DDBJ databases">
        <authorList>
            <person name="Jung D.-H."/>
        </authorList>
    </citation>
    <scope>NUCLEOTIDE SEQUENCE [LARGE SCALE GENOMIC DNA]</scope>
    <source>
        <strain evidence="4">JA-25</strain>
    </source>
</reference>
<comment type="caution">
    <text evidence="3">The sequence shown here is derived from an EMBL/GenBank/DDBJ whole genome shotgun (WGS) entry which is preliminary data.</text>
</comment>
<sequence>MLRLLATCFAALAFATSLHAQSRPDRTEALSLFDSARQRPVPVIMYRTVEKKAGKAKLAIISHGYGGKYTDYSFIATTLVRLGYVVASIQHEVPGDEPIATTGNLRKTRRPNWERGVASIRFVAQTLRRTDPTIDGHQLLLVGHSNGGDMSMLFAATYPAEVANVISLDNRRMPLPRTKRPRLLSIRSIDQVADPDVLPTPTEQHTFGITVVQLPVLHNDMWDGATDQQKRAMTDAITRFLQ</sequence>
<feature type="domain" description="Serine aminopeptidase S33" evidence="2">
    <location>
        <begin position="58"/>
        <end position="166"/>
    </location>
</feature>
<feature type="signal peptide" evidence="1">
    <location>
        <begin position="1"/>
        <end position="20"/>
    </location>
</feature>
<proteinExistence type="predicted"/>
<feature type="chain" id="PRO_5045814082" evidence="1">
    <location>
        <begin position="21"/>
        <end position="242"/>
    </location>
</feature>
<name>A0ABX0QH12_9BACT</name>
<keyword evidence="1" id="KW-0732">Signal</keyword>
<dbReference type="InterPro" id="IPR022742">
    <property type="entry name" value="Hydrolase_4"/>
</dbReference>
<accession>A0ABX0QH12</accession>
<organism evidence="3 4">
    <name type="scientific">Fibrivirga algicola</name>
    <dbReference type="NCBI Taxonomy" id="2950420"/>
    <lineage>
        <taxon>Bacteria</taxon>
        <taxon>Pseudomonadati</taxon>
        <taxon>Bacteroidota</taxon>
        <taxon>Cytophagia</taxon>
        <taxon>Cytophagales</taxon>
        <taxon>Spirosomataceae</taxon>
        <taxon>Fibrivirga</taxon>
    </lineage>
</organism>
<evidence type="ECO:0000313" key="3">
    <source>
        <dbReference type="EMBL" id="NID11694.1"/>
    </source>
</evidence>
<protein>
    <submittedName>
        <fullName evidence="3">Alpha/beta hydrolase</fullName>
    </submittedName>
</protein>
<dbReference type="Gene3D" id="3.40.50.1820">
    <property type="entry name" value="alpha/beta hydrolase"/>
    <property type="match status" value="1"/>
</dbReference>
<keyword evidence="3" id="KW-0378">Hydrolase</keyword>
<dbReference type="EMBL" id="WAEL01000005">
    <property type="protein sequence ID" value="NID11694.1"/>
    <property type="molecule type" value="Genomic_DNA"/>
</dbReference>
<evidence type="ECO:0000313" key="4">
    <source>
        <dbReference type="Proteomes" id="UP000606008"/>
    </source>
</evidence>
<keyword evidence="4" id="KW-1185">Reference proteome</keyword>
<reference evidence="4" key="2">
    <citation type="submission" date="2023-07" db="EMBL/GenBank/DDBJ databases">
        <authorList>
            <person name="Jung D.-H."/>
        </authorList>
    </citation>
    <scope>NUCLEOTIDE SEQUENCE [LARGE SCALE GENOMIC DNA]</scope>
    <source>
        <strain evidence="4">JA-25</strain>
    </source>
</reference>
<dbReference type="Pfam" id="PF12146">
    <property type="entry name" value="Hydrolase_4"/>
    <property type="match status" value="1"/>
</dbReference>
<dbReference type="SUPFAM" id="SSF53474">
    <property type="entry name" value="alpha/beta-Hydrolases"/>
    <property type="match status" value="1"/>
</dbReference>